<evidence type="ECO:0000259" key="6">
    <source>
        <dbReference type="PROSITE" id="PS51094"/>
    </source>
</evidence>
<keyword evidence="5" id="KW-0598">Phosphotransferase system</keyword>
<dbReference type="EMBL" id="JACHFH010000015">
    <property type="protein sequence ID" value="MBB5336270.1"/>
    <property type="molecule type" value="Genomic_DNA"/>
</dbReference>
<dbReference type="CDD" id="cd00211">
    <property type="entry name" value="PTS_IIA_fru"/>
    <property type="match status" value="1"/>
</dbReference>
<dbReference type="InterPro" id="IPR002178">
    <property type="entry name" value="PTS_EIIA_type-2_dom"/>
</dbReference>
<dbReference type="InterPro" id="IPR016152">
    <property type="entry name" value="PTrfase/Anion_transptr"/>
</dbReference>
<evidence type="ECO:0000256" key="3">
    <source>
        <dbReference type="ARBA" id="ARBA00022597"/>
    </source>
</evidence>
<dbReference type="GO" id="GO:0016020">
    <property type="term" value="C:membrane"/>
    <property type="evidence" value="ECO:0007669"/>
    <property type="project" value="InterPro"/>
</dbReference>
<evidence type="ECO:0000256" key="4">
    <source>
        <dbReference type="ARBA" id="ARBA00022679"/>
    </source>
</evidence>
<evidence type="ECO:0000313" key="7">
    <source>
        <dbReference type="EMBL" id="MBB5336270.1"/>
    </source>
</evidence>
<evidence type="ECO:0000256" key="5">
    <source>
        <dbReference type="ARBA" id="ARBA00022683"/>
    </source>
</evidence>
<keyword evidence="4" id="KW-0808">Transferase</keyword>
<evidence type="ECO:0000256" key="2">
    <source>
        <dbReference type="ARBA" id="ARBA00022553"/>
    </source>
</evidence>
<keyword evidence="1" id="KW-0813">Transport</keyword>
<comment type="caution">
    <text evidence="7">The sequence shown here is derived from an EMBL/GenBank/DDBJ whole genome shotgun (WGS) entry which is preliminary data.</text>
</comment>
<dbReference type="InterPro" id="IPR051541">
    <property type="entry name" value="PTS_SugarTrans_NitroReg"/>
</dbReference>
<dbReference type="Pfam" id="PF00359">
    <property type="entry name" value="PTS_EIIA_2"/>
    <property type="match status" value="1"/>
</dbReference>
<proteinExistence type="predicted"/>
<gene>
    <name evidence="7" type="ORF">HNR32_001418</name>
</gene>
<name>A0A840UJA7_9FIRM</name>
<protein>
    <submittedName>
        <fullName evidence="7">PTS system fructose-specific IIA component</fullName>
    </submittedName>
</protein>
<dbReference type="PROSITE" id="PS51094">
    <property type="entry name" value="PTS_EIIA_TYPE_2"/>
    <property type="match status" value="1"/>
</dbReference>
<feature type="domain" description="PTS EIIA type-2" evidence="6">
    <location>
        <begin position="8"/>
        <end position="153"/>
    </location>
</feature>
<sequence length="155" mass="17479">MEINNVREIINEQLINLNLKASTKKEAIEELTADLYREGNVINPKKFIADVYYREEEGQTGLGNHIAIPHGKSDAVKITSIAFGRTVKDLKWESPDGEPVHVIILFAVRNVDKTTVHLKLLSQVAMALADDDTLNRLLETNDKTEIIQLLSQEMK</sequence>
<dbReference type="SUPFAM" id="SSF55804">
    <property type="entry name" value="Phoshotransferase/anion transport protein"/>
    <property type="match status" value="1"/>
</dbReference>
<accession>A0A840UJA7</accession>
<dbReference type="InterPro" id="IPR004715">
    <property type="entry name" value="PTS_IIA_fruc"/>
</dbReference>
<dbReference type="RefSeq" id="WP_183861068.1">
    <property type="nucleotide sequence ID" value="NZ_JACHFH010000015.1"/>
</dbReference>
<dbReference type="NCBIfam" id="TIGR00848">
    <property type="entry name" value="fruA"/>
    <property type="match status" value="1"/>
</dbReference>
<dbReference type="PANTHER" id="PTHR47738">
    <property type="entry name" value="PTS SYSTEM FRUCTOSE-LIKE EIIA COMPONENT-RELATED"/>
    <property type="match status" value="1"/>
</dbReference>
<evidence type="ECO:0000256" key="1">
    <source>
        <dbReference type="ARBA" id="ARBA00022448"/>
    </source>
</evidence>
<dbReference type="GO" id="GO:0009401">
    <property type="term" value="P:phosphoenolpyruvate-dependent sugar phosphotransferase system"/>
    <property type="evidence" value="ECO:0007669"/>
    <property type="project" value="UniProtKB-KW"/>
</dbReference>
<reference evidence="7 8" key="1">
    <citation type="submission" date="2020-08" db="EMBL/GenBank/DDBJ databases">
        <title>Genomic Encyclopedia of Type Strains, Phase IV (KMG-IV): sequencing the most valuable type-strain genomes for metagenomic binning, comparative biology and taxonomic classification.</title>
        <authorList>
            <person name="Goeker M."/>
        </authorList>
    </citation>
    <scope>NUCLEOTIDE SEQUENCE [LARGE SCALE GENOMIC DNA]</scope>
    <source>
        <strain evidence="7 8">DSM 24661</strain>
    </source>
</reference>
<dbReference type="AlphaFoldDB" id="A0A840UJA7"/>
<organism evidence="7 8">
    <name type="scientific">Pectinatus brassicae</name>
    <dbReference type="NCBI Taxonomy" id="862415"/>
    <lineage>
        <taxon>Bacteria</taxon>
        <taxon>Bacillati</taxon>
        <taxon>Bacillota</taxon>
        <taxon>Negativicutes</taxon>
        <taxon>Selenomonadales</taxon>
        <taxon>Selenomonadaceae</taxon>
        <taxon>Pectinatus</taxon>
    </lineage>
</organism>
<dbReference type="Proteomes" id="UP000559117">
    <property type="component" value="Unassembled WGS sequence"/>
</dbReference>
<dbReference type="PANTHER" id="PTHR47738:SF2">
    <property type="entry name" value="PTS SYSTEM FRUCTOSE-LIKE EIIA COMPONENT"/>
    <property type="match status" value="1"/>
</dbReference>
<dbReference type="GO" id="GO:0008982">
    <property type="term" value="F:protein-N(PI)-phosphohistidine-sugar phosphotransferase activity"/>
    <property type="evidence" value="ECO:0007669"/>
    <property type="project" value="InterPro"/>
</dbReference>
<keyword evidence="3" id="KW-0762">Sugar transport</keyword>
<evidence type="ECO:0000313" key="8">
    <source>
        <dbReference type="Proteomes" id="UP000559117"/>
    </source>
</evidence>
<dbReference type="Gene3D" id="3.40.930.10">
    <property type="entry name" value="Mannitol-specific EII, Chain A"/>
    <property type="match status" value="1"/>
</dbReference>
<keyword evidence="8" id="KW-1185">Reference proteome</keyword>
<keyword evidence="2" id="KW-0597">Phosphoprotein</keyword>
<dbReference type="PROSITE" id="PS00372">
    <property type="entry name" value="PTS_EIIA_TYPE_2_HIS"/>
    <property type="match status" value="1"/>
</dbReference>